<sequence>HHSSNDHSSKENQNSNDCHDGESGLRRLWEEKTGREVRVMTPALSPDHAQGLQKAPAFPDPSSAPTPSLPHLRA</sequence>
<organism evidence="2 3">
    <name type="scientific">Neotoma lepida</name>
    <name type="common">Desert woodrat</name>
    <dbReference type="NCBI Taxonomy" id="56216"/>
    <lineage>
        <taxon>Eukaryota</taxon>
        <taxon>Metazoa</taxon>
        <taxon>Chordata</taxon>
        <taxon>Craniata</taxon>
        <taxon>Vertebrata</taxon>
        <taxon>Euteleostomi</taxon>
        <taxon>Mammalia</taxon>
        <taxon>Eutheria</taxon>
        <taxon>Euarchontoglires</taxon>
        <taxon>Glires</taxon>
        <taxon>Rodentia</taxon>
        <taxon>Myomorpha</taxon>
        <taxon>Muroidea</taxon>
        <taxon>Cricetidae</taxon>
        <taxon>Neotominae</taxon>
        <taxon>Neotoma</taxon>
    </lineage>
</organism>
<feature type="compositionally biased region" description="Pro residues" evidence="1">
    <location>
        <begin position="58"/>
        <end position="68"/>
    </location>
</feature>
<feature type="region of interest" description="Disordered" evidence="1">
    <location>
        <begin position="1"/>
        <end position="74"/>
    </location>
</feature>
<feature type="non-terminal residue" evidence="2">
    <location>
        <position position="74"/>
    </location>
</feature>
<comment type="caution">
    <text evidence="2">The sequence shown here is derived from an EMBL/GenBank/DDBJ whole genome shotgun (WGS) entry which is preliminary data.</text>
</comment>
<dbReference type="AlphaFoldDB" id="A0A1A6GC04"/>
<evidence type="ECO:0000256" key="1">
    <source>
        <dbReference type="SAM" id="MobiDB-lite"/>
    </source>
</evidence>
<dbReference type="Proteomes" id="UP000092124">
    <property type="component" value="Unassembled WGS sequence"/>
</dbReference>
<evidence type="ECO:0000313" key="3">
    <source>
        <dbReference type="Proteomes" id="UP000092124"/>
    </source>
</evidence>
<accession>A0A1A6GC04</accession>
<evidence type="ECO:0000313" key="2">
    <source>
        <dbReference type="EMBL" id="OBS63753.1"/>
    </source>
</evidence>
<protein>
    <submittedName>
        <fullName evidence="2">Uncharacterized protein</fullName>
    </submittedName>
</protein>
<name>A0A1A6GC04_NEOLE</name>
<dbReference type="EMBL" id="LZPO01098388">
    <property type="protein sequence ID" value="OBS63753.1"/>
    <property type="molecule type" value="Genomic_DNA"/>
</dbReference>
<keyword evidence="3" id="KW-1185">Reference proteome</keyword>
<feature type="non-terminal residue" evidence="2">
    <location>
        <position position="1"/>
    </location>
</feature>
<reference evidence="2 3" key="1">
    <citation type="submission" date="2016-06" db="EMBL/GenBank/DDBJ databases">
        <title>The Draft Genome Sequence and Annotation of the Desert Woodrat Neotoma lepida.</title>
        <authorList>
            <person name="Campbell M."/>
            <person name="Oakeson K.F."/>
            <person name="Yandell M."/>
            <person name="Halpert J.R."/>
            <person name="Dearing D."/>
        </authorList>
    </citation>
    <scope>NUCLEOTIDE SEQUENCE [LARGE SCALE GENOMIC DNA]</scope>
    <source>
        <strain evidence="2">417</strain>
        <tissue evidence="2">Liver</tissue>
    </source>
</reference>
<feature type="compositionally biased region" description="Basic and acidic residues" evidence="1">
    <location>
        <begin position="1"/>
        <end position="10"/>
    </location>
</feature>
<gene>
    <name evidence="2" type="ORF">A6R68_07707</name>
</gene>
<feature type="compositionally biased region" description="Basic and acidic residues" evidence="1">
    <location>
        <begin position="17"/>
        <end position="38"/>
    </location>
</feature>
<proteinExistence type="predicted"/>